<accession>A0A5C2SDC2</accession>
<evidence type="ECO:0000313" key="2">
    <source>
        <dbReference type="Proteomes" id="UP000313359"/>
    </source>
</evidence>
<sequence>FLKPMTTEEDLLQEDMMEQPTEYTSYGPFPERTRRPRFIQALADLLRRLRESFRRRR</sequence>
<keyword evidence="2" id="KW-1185">Reference proteome</keyword>
<feature type="non-terminal residue" evidence="1">
    <location>
        <position position="1"/>
    </location>
</feature>
<gene>
    <name evidence="1" type="ORF">L227DRAFT_499876</name>
</gene>
<name>A0A5C2SDC2_9APHY</name>
<dbReference type="AlphaFoldDB" id="A0A5C2SDC2"/>
<dbReference type="EMBL" id="ML122261">
    <property type="protein sequence ID" value="RPD61792.1"/>
    <property type="molecule type" value="Genomic_DNA"/>
</dbReference>
<evidence type="ECO:0000313" key="1">
    <source>
        <dbReference type="EMBL" id="RPD61792.1"/>
    </source>
</evidence>
<dbReference type="OrthoDB" id="2749112at2759"/>
<organism evidence="1 2">
    <name type="scientific">Lentinus tigrinus ALCF2SS1-6</name>
    <dbReference type="NCBI Taxonomy" id="1328759"/>
    <lineage>
        <taxon>Eukaryota</taxon>
        <taxon>Fungi</taxon>
        <taxon>Dikarya</taxon>
        <taxon>Basidiomycota</taxon>
        <taxon>Agaricomycotina</taxon>
        <taxon>Agaricomycetes</taxon>
        <taxon>Polyporales</taxon>
        <taxon>Polyporaceae</taxon>
        <taxon>Lentinus</taxon>
    </lineage>
</organism>
<reference evidence="1" key="1">
    <citation type="journal article" date="2018" name="Genome Biol. Evol.">
        <title>Genomics and development of Lentinus tigrinus, a white-rot wood-decaying mushroom with dimorphic fruiting bodies.</title>
        <authorList>
            <person name="Wu B."/>
            <person name="Xu Z."/>
            <person name="Knudson A."/>
            <person name="Carlson A."/>
            <person name="Chen N."/>
            <person name="Kovaka S."/>
            <person name="LaButti K."/>
            <person name="Lipzen A."/>
            <person name="Pennachio C."/>
            <person name="Riley R."/>
            <person name="Schakwitz W."/>
            <person name="Umezawa K."/>
            <person name="Ohm R.A."/>
            <person name="Grigoriev I.V."/>
            <person name="Nagy L.G."/>
            <person name="Gibbons J."/>
            <person name="Hibbett D."/>
        </authorList>
    </citation>
    <scope>NUCLEOTIDE SEQUENCE [LARGE SCALE GENOMIC DNA]</scope>
    <source>
        <strain evidence="1">ALCF2SS1-6</strain>
    </source>
</reference>
<dbReference type="Proteomes" id="UP000313359">
    <property type="component" value="Unassembled WGS sequence"/>
</dbReference>
<proteinExistence type="predicted"/>
<protein>
    <submittedName>
        <fullName evidence="1">Uncharacterized protein</fullName>
    </submittedName>
</protein>